<keyword evidence="2 5" id="KW-0547">Nucleotide-binding</keyword>
<dbReference type="CDD" id="cd22534">
    <property type="entry name" value="KH-II_Era"/>
    <property type="match status" value="1"/>
</dbReference>
<dbReference type="InterPro" id="IPR009019">
    <property type="entry name" value="KH_sf_prok-type"/>
</dbReference>
<evidence type="ECO:0000313" key="8">
    <source>
        <dbReference type="EMBL" id="GMI23814.1"/>
    </source>
</evidence>
<feature type="signal peptide" evidence="6">
    <location>
        <begin position="1"/>
        <end position="19"/>
    </location>
</feature>
<feature type="region of interest" description="G4" evidence="5">
    <location>
        <begin position="191"/>
        <end position="194"/>
    </location>
</feature>
<dbReference type="Pfam" id="PF01926">
    <property type="entry name" value="MMR_HSR1"/>
    <property type="match status" value="1"/>
</dbReference>
<dbReference type="SUPFAM" id="SSF54814">
    <property type="entry name" value="Prokaryotic type KH domain (KH-domain type II)"/>
    <property type="match status" value="1"/>
</dbReference>
<dbReference type="PANTHER" id="PTHR42698:SF2">
    <property type="entry name" value="GTPASE ERA-LIKE, CHLOROPLASTIC"/>
    <property type="match status" value="1"/>
</dbReference>
<sequence>MPTLLSLLAVALSLLSACSFQLPVPSRAAQQQRRYSEPLSYGGRIIPPSPASSPGKPPSPASAPAFRPFRSGFVSIVGAPNMGKSTLLNRLLEYELCITNRRPQTTRHSILGVLTSAEWRTQLCFQDTPGVIEEPQYALQDTMMEAVRGSLTQCDVHLVVSDVFSVVPYSNEDRVIKRLQGTAKPVIVVINKIDLVDDVSAAAAAEEEPVGLYDRRTTTVPEAVAKWREILPNAVTILPVSSKTGENVDVLRKLLLAENELGEAWRGLGKPVPGTFREGVNAGEGVGKEEAEGLVPAGSPLYDEDAVTDRSERFIASEIIRDQLFSRLGKEIPYCCQVVVTRFTEEKEGEEGKFRHVKASVVVERASQKPIVIGKGGEKIKEVGIASRAELERAFGVKKIMLELSVKVDQNWRRDKAKLVKYGYADE</sequence>
<proteinExistence type="inferred from homology"/>
<dbReference type="NCBIfam" id="TIGR00231">
    <property type="entry name" value="small_GTP"/>
    <property type="match status" value="1"/>
</dbReference>
<gene>
    <name evidence="8" type="ORF">TeGR_g13530</name>
</gene>
<evidence type="ECO:0000256" key="4">
    <source>
        <dbReference type="ARBA" id="ARBA00023134"/>
    </source>
</evidence>
<dbReference type="InterPro" id="IPR027417">
    <property type="entry name" value="P-loop_NTPase"/>
</dbReference>
<dbReference type="InterPro" id="IPR030388">
    <property type="entry name" value="G_ERA_dom"/>
</dbReference>
<evidence type="ECO:0000256" key="1">
    <source>
        <dbReference type="ARBA" id="ARBA00007921"/>
    </source>
</evidence>
<dbReference type="SUPFAM" id="SSF52540">
    <property type="entry name" value="P-loop containing nucleoside triphosphate hydrolases"/>
    <property type="match status" value="1"/>
</dbReference>
<dbReference type="InterPro" id="IPR005662">
    <property type="entry name" value="GTPase_Era-like"/>
</dbReference>
<evidence type="ECO:0000256" key="3">
    <source>
        <dbReference type="ARBA" id="ARBA00022884"/>
    </source>
</evidence>
<protein>
    <recommendedName>
        <fullName evidence="7">Era-type G domain-containing protein</fullName>
    </recommendedName>
</protein>
<dbReference type="HAMAP" id="MF_00367">
    <property type="entry name" value="GTPase_Era"/>
    <property type="match status" value="1"/>
</dbReference>
<dbReference type="Pfam" id="PF07650">
    <property type="entry name" value="KH_2"/>
    <property type="match status" value="1"/>
</dbReference>
<feature type="domain" description="Era-type G" evidence="7">
    <location>
        <begin position="70"/>
        <end position="263"/>
    </location>
</feature>
<keyword evidence="6" id="KW-0732">Signal</keyword>
<keyword evidence="9" id="KW-1185">Reference proteome</keyword>
<dbReference type="PRINTS" id="PR00326">
    <property type="entry name" value="GTP1OBG"/>
</dbReference>
<evidence type="ECO:0000256" key="6">
    <source>
        <dbReference type="SAM" id="SignalP"/>
    </source>
</evidence>
<name>A0ABQ6MCS5_9STRA</name>
<evidence type="ECO:0000256" key="2">
    <source>
        <dbReference type="ARBA" id="ARBA00022741"/>
    </source>
</evidence>
<feature type="region of interest" description="G5" evidence="5">
    <location>
        <begin position="240"/>
        <end position="242"/>
    </location>
</feature>
<feature type="chain" id="PRO_5047286034" description="Era-type G domain-containing protein" evidence="6">
    <location>
        <begin position="20"/>
        <end position="427"/>
    </location>
</feature>
<organism evidence="8 9">
    <name type="scientific">Tetraparma gracilis</name>
    <dbReference type="NCBI Taxonomy" id="2962635"/>
    <lineage>
        <taxon>Eukaryota</taxon>
        <taxon>Sar</taxon>
        <taxon>Stramenopiles</taxon>
        <taxon>Ochrophyta</taxon>
        <taxon>Bolidophyceae</taxon>
        <taxon>Parmales</taxon>
        <taxon>Triparmaceae</taxon>
        <taxon>Tetraparma</taxon>
    </lineage>
</organism>
<dbReference type="PROSITE" id="PS51713">
    <property type="entry name" value="G_ERA"/>
    <property type="match status" value="1"/>
</dbReference>
<dbReference type="Gene3D" id="3.30.300.20">
    <property type="match status" value="1"/>
</dbReference>
<dbReference type="Gene3D" id="3.40.50.300">
    <property type="entry name" value="P-loop containing nucleotide triphosphate hydrolases"/>
    <property type="match status" value="1"/>
</dbReference>
<evidence type="ECO:0000313" key="9">
    <source>
        <dbReference type="Proteomes" id="UP001165060"/>
    </source>
</evidence>
<evidence type="ECO:0000259" key="7">
    <source>
        <dbReference type="PROSITE" id="PS51713"/>
    </source>
</evidence>
<feature type="region of interest" description="G1" evidence="5">
    <location>
        <begin position="78"/>
        <end position="85"/>
    </location>
</feature>
<dbReference type="InterPro" id="IPR006073">
    <property type="entry name" value="GTP-bd"/>
</dbReference>
<feature type="region of interest" description="G2" evidence="5">
    <location>
        <begin position="104"/>
        <end position="108"/>
    </location>
</feature>
<dbReference type="Proteomes" id="UP001165060">
    <property type="component" value="Unassembled WGS sequence"/>
</dbReference>
<comment type="similarity">
    <text evidence="1 5">Belongs to the TRAFAC class TrmE-Era-EngA-EngB-Septin-like GTPase superfamily. Era GTPase family.</text>
</comment>
<dbReference type="InterPro" id="IPR015946">
    <property type="entry name" value="KH_dom-like_a/b"/>
</dbReference>
<comment type="caution">
    <text evidence="8">The sequence shown here is derived from an EMBL/GenBank/DDBJ whole genome shotgun (WGS) entry which is preliminary data.</text>
</comment>
<dbReference type="PANTHER" id="PTHR42698">
    <property type="entry name" value="GTPASE ERA"/>
    <property type="match status" value="1"/>
</dbReference>
<keyword evidence="4 5" id="KW-0342">GTP-binding</keyword>
<feature type="region of interest" description="G3" evidence="5">
    <location>
        <begin position="127"/>
        <end position="130"/>
    </location>
</feature>
<dbReference type="InterPro" id="IPR004044">
    <property type="entry name" value="KH_dom_type_2"/>
</dbReference>
<evidence type="ECO:0000256" key="5">
    <source>
        <dbReference type="PROSITE-ProRule" id="PRU01050"/>
    </source>
</evidence>
<keyword evidence="3" id="KW-0694">RNA-binding</keyword>
<dbReference type="InterPro" id="IPR005225">
    <property type="entry name" value="Small_GTP-bd"/>
</dbReference>
<accession>A0ABQ6MCS5</accession>
<reference evidence="8 9" key="1">
    <citation type="journal article" date="2023" name="Commun. Biol.">
        <title>Genome analysis of Parmales, the sister group of diatoms, reveals the evolutionary specialization of diatoms from phago-mixotrophs to photoautotrophs.</title>
        <authorList>
            <person name="Ban H."/>
            <person name="Sato S."/>
            <person name="Yoshikawa S."/>
            <person name="Yamada K."/>
            <person name="Nakamura Y."/>
            <person name="Ichinomiya M."/>
            <person name="Sato N."/>
            <person name="Blanc-Mathieu R."/>
            <person name="Endo H."/>
            <person name="Kuwata A."/>
            <person name="Ogata H."/>
        </authorList>
    </citation>
    <scope>NUCLEOTIDE SEQUENCE [LARGE SCALE GENOMIC DNA]</scope>
</reference>
<dbReference type="EMBL" id="BRYB01001353">
    <property type="protein sequence ID" value="GMI23814.1"/>
    <property type="molecule type" value="Genomic_DNA"/>
</dbReference>
<dbReference type="CDD" id="cd04163">
    <property type="entry name" value="Era"/>
    <property type="match status" value="1"/>
</dbReference>